<evidence type="ECO:0000313" key="4">
    <source>
        <dbReference type="Proteomes" id="UP001220010"/>
    </source>
</evidence>
<name>A0ABT5X5Z5_9EURY</name>
<dbReference type="RefSeq" id="WP_316965864.1">
    <property type="nucleotide sequence ID" value="NZ_JARFPK010000007.1"/>
</dbReference>
<keyword evidence="2" id="KW-1133">Transmembrane helix</keyword>
<reference evidence="3 4" key="1">
    <citation type="submission" date="2023-03" db="EMBL/GenBank/DDBJ databases">
        <title>WGS of Methanotrichaceae archaeon Mx.</title>
        <authorList>
            <person name="Sorokin D.Y."/>
            <person name="Merkel A.Y."/>
        </authorList>
    </citation>
    <scope>NUCLEOTIDE SEQUENCE [LARGE SCALE GENOMIC DNA]</scope>
    <source>
        <strain evidence="3 4">Mx</strain>
    </source>
</reference>
<feature type="compositionally biased region" description="Acidic residues" evidence="1">
    <location>
        <begin position="208"/>
        <end position="218"/>
    </location>
</feature>
<keyword evidence="4" id="KW-1185">Reference proteome</keyword>
<dbReference type="EMBL" id="JARFPK010000007">
    <property type="protein sequence ID" value="MDF0590110.1"/>
    <property type="molecule type" value="Genomic_DNA"/>
</dbReference>
<proteinExistence type="predicted"/>
<comment type="caution">
    <text evidence="3">The sequence shown here is derived from an EMBL/GenBank/DDBJ whole genome shotgun (WGS) entry which is preliminary data.</text>
</comment>
<feature type="transmembrane region" description="Helical" evidence="2">
    <location>
        <begin position="30"/>
        <end position="53"/>
    </location>
</feature>
<accession>A0ABT5X5Z5</accession>
<organism evidence="3 4">
    <name type="scientific">Candidatus Methanocrinis natronophilus</name>
    <dbReference type="NCBI Taxonomy" id="3033396"/>
    <lineage>
        <taxon>Archaea</taxon>
        <taxon>Methanobacteriati</taxon>
        <taxon>Methanobacteriota</taxon>
        <taxon>Stenosarchaea group</taxon>
        <taxon>Methanomicrobia</taxon>
        <taxon>Methanotrichales</taxon>
        <taxon>Methanotrichaceae</taxon>
        <taxon>Methanocrinis</taxon>
    </lineage>
</organism>
<evidence type="ECO:0000256" key="2">
    <source>
        <dbReference type="SAM" id="Phobius"/>
    </source>
</evidence>
<feature type="compositionally biased region" description="Low complexity" evidence="1">
    <location>
        <begin position="219"/>
        <end position="236"/>
    </location>
</feature>
<feature type="region of interest" description="Disordered" evidence="1">
    <location>
        <begin position="188"/>
        <end position="236"/>
    </location>
</feature>
<dbReference type="Proteomes" id="UP001220010">
    <property type="component" value="Unassembled WGS sequence"/>
</dbReference>
<feature type="transmembrane region" description="Helical" evidence="2">
    <location>
        <begin position="118"/>
        <end position="149"/>
    </location>
</feature>
<protein>
    <submittedName>
        <fullName evidence="3">Isoprenylcysteine carboxylmethyltransferase family protein</fullName>
    </submittedName>
</protein>
<sequence length="236" mass="26190">MAYALLHSLLAGTRAKGRARRAFGSGGMRWYRLFFTFVAVVTLLPLIYLFYLFPGEVIYFVPAPWRWGMVAVQAAAAFGLAKTLLEAGPLQFLGIRPDDGGSGQLIVRGIYCRTRNPLFLFAFIFLWFTPVMTAHLLVLYIIATVHFYLGSIHEERMLAEEFGAAYLDYRDRVPRFIPRMRCTYPETGVAARRKSGGPGGIPGSLPESEYEPEPESESESGSRSGSESGSSSEPGR</sequence>
<dbReference type="Gene3D" id="1.20.120.1630">
    <property type="match status" value="1"/>
</dbReference>
<keyword evidence="2" id="KW-0812">Transmembrane</keyword>
<keyword evidence="2" id="KW-0472">Membrane</keyword>
<gene>
    <name evidence="3" type="ORF">P0O15_02815</name>
</gene>
<evidence type="ECO:0000256" key="1">
    <source>
        <dbReference type="SAM" id="MobiDB-lite"/>
    </source>
</evidence>
<evidence type="ECO:0000313" key="3">
    <source>
        <dbReference type="EMBL" id="MDF0590110.1"/>
    </source>
</evidence>